<accession>A0ABQ4GNK2</accession>
<sequence>MRRTSKKTLLRTALAVTAAAPVGGLSTDRHNPIARHNPEA</sequence>
<evidence type="ECO:0000313" key="2">
    <source>
        <dbReference type="EMBL" id="GIH63002.1"/>
    </source>
</evidence>
<dbReference type="Proteomes" id="UP000660454">
    <property type="component" value="Unassembled WGS sequence"/>
</dbReference>
<reference evidence="2 3" key="1">
    <citation type="submission" date="2021-01" db="EMBL/GenBank/DDBJ databases">
        <title>Whole genome shotgun sequence of Microbispora siamensis NBRC 104113.</title>
        <authorList>
            <person name="Komaki H."/>
            <person name="Tamura T."/>
        </authorList>
    </citation>
    <scope>NUCLEOTIDE SEQUENCE [LARGE SCALE GENOMIC DNA]</scope>
    <source>
        <strain evidence="2 3">NBRC 104113</strain>
    </source>
</reference>
<keyword evidence="3" id="KW-1185">Reference proteome</keyword>
<evidence type="ECO:0000313" key="3">
    <source>
        <dbReference type="Proteomes" id="UP000660454"/>
    </source>
</evidence>
<dbReference type="EMBL" id="BOOF01000020">
    <property type="protein sequence ID" value="GIH63002.1"/>
    <property type="molecule type" value="Genomic_DNA"/>
</dbReference>
<comment type="caution">
    <text evidence="2">The sequence shown here is derived from an EMBL/GenBank/DDBJ whole genome shotgun (WGS) entry which is preliminary data.</text>
</comment>
<evidence type="ECO:0000256" key="1">
    <source>
        <dbReference type="SAM" id="MobiDB-lite"/>
    </source>
</evidence>
<organism evidence="2 3">
    <name type="scientific">Microbispora siamensis</name>
    <dbReference type="NCBI Taxonomy" id="564413"/>
    <lineage>
        <taxon>Bacteria</taxon>
        <taxon>Bacillati</taxon>
        <taxon>Actinomycetota</taxon>
        <taxon>Actinomycetes</taxon>
        <taxon>Streptosporangiales</taxon>
        <taxon>Streptosporangiaceae</taxon>
        <taxon>Microbispora</taxon>
    </lineage>
</organism>
<feature type="region of interest" description="Disordered" evidence="1">
    <location>
        <begin position="21"/>
        <end position="40"/>
    </location>
</feature>
<gene>
    <name evidence="2" type="ORF">Msi02_38190</name>
</gene>
<feature type="compositionally biased region" description="Basic and acidic residues" evidence="1">
    <location>
        <begin position="27"/>
        <end position="40"/>
    </location>
</feature>
<proteinExistence type="predicted"/>
<dbReference type="RefSeq" id="WP_275414153.1">
    <property type="nucleotide sequence ID" value="NZ_BOOF01000020.1"/>
</dbReference>
<protein>
    <submittedName>
        <fullName evidence="2">Uncharacterized protein</fullName>
    </submittedName>
</protein>
<name>A0ABQ4GNK2_9ACTN</name>